<dbReference type="InterPro" id="IPR011659">
    <property type="entry name" value="WD40"/>
</dbReference>
<evidence type="ECO:0000256" key="1">
    <source>
        <dbReference type="ARBA" id="ARBA00022801"/>
    </source>
</evidence>
<gene>
    <name evidence="4" type="ORF">FKG94_21080</name>
</gene>
<sequence length="671" mass="72773">MQRAKFTQRDLRGEPLYKEVEGFFQALYNPGADFISDGVDICASPCGRFAGFTGTVFNTMAAPPRTRACIADLQTGAVTRITGGDGDDHYSDSYPRWAPDGSRLAFLSDRVEAGVFQLYLTSADGLGAVVATPAIEGMVEHICWSPDSGRILLVVAGLGADLAGAQGGTTTVSRDGDHPPWAPRIDSGAADNLWRWLCVYDLRSGEVSRLSRRGLNTWEGAWLGSDTVLAVASTAHTEGSWYSAGLYVIDVATGKERFVYAPEDQIGMPAGSPDGRHIAVIEAVCSDRLVVCGRLLLIDAQSGQARDVDTHAVDITHAVWRNDRELAYTGHREFETVVGDLDVTTGVATEQWAGTDRVFNAWYPYIWPLAEGGVVAIAQAYAVAPELVVVRDGDYRVALSLASEASRAEGFCDATIEPVRWRAGDGQEIHGLLVKPPGEGPFPLIMDIHGGPIWACRNRWMGNLRGCKLLADKGYASLYPNPRGSSTRGQAFARQVQGDPGGEDARDYLAGIDYLVDAGIADPQRIGVTGISYGGFMSAWLITQDQRFAAAVPISPICNWYSQHFTCQVPSCDQWLLGASPYATDNHYFHRSPAMHAGQVKTPTLLLAGARDQNTPPTQALEFHRALLENEVESVCTEYPTAGHGIRSFPEVIDHTTRLIGWFLLHMPPRG</sequence>
<dbReference type="SUPFAM" id="SSF82171">
    <property type="entry name" value="DPP6 N-terminal domain-like"/>
    <property type="match status" value="1"/>
</dbReference>
<comment type="caution">
    <text evidence="4">The sequence shown here is derived from an EMBL/GenBank/DDBJ whole genome shotgun (WGS) entry which is preliminary data.</text>
</comment>
<dbReference type="AlphaFoldDB" id="A0A545T016"/>
<reference evidence="4 5" key="1">
    <citation type="submission" date="2019-06" db="EMBL/GenBank/DDBJ databases">
        <title>Whole genome sequence for Cellvibrionaceae sp. R142.</title>
        <authorList>
            <person name="Wang G."/>
        </authorList>
    </citation>
    <scope>NUCLEOTIDE SEQUENCE [LARGE SCALE GENOMIC DNA]</scope>
    <source>
        <strain evidence="4 5">R142</strain>
    </source>
</reference>
<dbReference type="GO" id="GO:0006508">
    <property type="term" value="P:proteolysis"/>
    <property type="evidence" value="ECO:0007669"/>
    <property type="project" value="InterPro"/>
</dbReference>
<keyword evidence="2" id="KW-0645">Protease</keyword>
<dbReference type="OrthoDB" id="9812921at2"/>
<proteinExistence type="predicted"/>
<dbReference type="EMBL" id="VHSG01000024">
    <property type="protein sequence ID" value="TQV70519.1"/>
    <property type="molecule type" value="Genomic_DNA"/>
</dbReference>
<accession>A0A545T016</accession>
<keyword evidence="1" id="KW-0378">Hydrolase</keyword>
<dbReference type="PANTHER" id="PTHR42776:SF27">
    <property type="entry name" value="DIPEPTIDYL PEPTIDASE FAMILY MEMBER 6"/>
    <property type="match status" value="1"/>
</dbReference>
<evidence type="ECO:0000259" key="3">
    <source>
        <dbReference type="Pfam" id="PF00326"/>
    </source>
</evidence>
<evidence type="ECO:0000256" key="2">
    <source>
        <dbReference type="ARBA" id="ARBA00022825"/>
    </source>
</evidence>
<dbReference type="Pfam" id="PF07676">
    <property type="entry name" value="PD40"/>
    <property type="match status" value="1"/>
</dbReference>
<feature type="domain" description="Peptidase S9 prolyl oligopeptidase catalytic" evidence="3">
    <location>
        <begin position="468"/>
        <end position="664"/>
    </location>
</feature>
<organism evidence="4 5">
    <name type="scientific">Exilibacterium tricleocarpae</name>
    <dbReference type="NCBI Taxonomy" id="2591008"/>
    <lineage>
        <taxon>Bacteria</taxon>
        <taxon>Pseudomonadati</taxon>
        <taxon>Pseudomonadota</taxon>
        <taxon>Gammaproteobacteria</taxon>
        <taxon>Cellvibrionales</taxon>
        <taxon>Cellvibrionaceae</taxon>
        <taxon>Exilibacterium</taxon>
    </lineage>
</organism>
<protein>
    <submittedName>
        <fullName evidence="4">Prolyl oligopeptidase family serine peptidase</fullName>
    </submittedName>
</protein>
<keyword evidence="5" id="KW-1185">Reference proteome</keyword>
<dbReference type="Pfam" id="PF00326">
    <property type="entry name" value="Peptidase_S9"/>
    <property type="match status" value="1"/>
</dbReference>
<keyword evidence="2" id="KW-0720">Serine protease</keyword>
<dbReference type="InterPro" id="IPR011042">
    <property type="entry name" value="6-blade_b-propeller_TolB-like"/>
</dbReference>
<dbReference type="Gene3D" id="2.120.10.30">
    <property type="entry name" value="TolB, C-terminal domain"/>
    <property type="match status" value="2"/>
</dbReference>
<name>A0A545T016_9GAMM</name>
<dbReference type="GO" id="GO:0004252">
    <property type="term" value="F:serine-type endopeptidase activity"/>
    <property type="evidence" value="ECO:0007669"/>
    <property type="project" value="TreeGrafter"/>
</dbReference>
<dbReference type="RefSeq" id="WP_142928928.1">
    <property type="nucleotide sequence ID" value="NZ_ML660102.1"/>
</dbReference>
<evidence type="ECO:0000313" key="4">
    <source>
        <dbReference type="EMBL" id="TQV70519.1"/>
    </source>
</evidence>
<dbReference type="Gene3D" id="3.40.50.1820">
    <property type="entry name" value="alpha/beta hydrolase"/>
    <property type="match status" value="1"/>
</dbReference>
<dbReference type="Proteomes" id="UP000319732">
    <property type="component" value="Unassembled WGS sequence"/>
</dbReference>
<dbReference type="PANTHER" id="PTHR42776">
    <property type="entry name" value="SERINE PEPTIDASE S9 FAMILY MEMBER"/>
    <property type="match status" value="1"/>
</dbReference>
<dbReference type="InterPro" id="IPR001375">
    <property type="entry name" value="Peptidase_S9_cat"/>
</dbReference>
<evidence type="ECO:0000313" key="5">
    <source>
        <dbReference type="Proteomes" id="UP000319732"/>
    </source>
</evidence>
<dbReference type="SUPFAM" id="SSF53474">
    <property type="entry name" value="alpha/beta-Hydrolases"/>
    <property type="match status" value="1"/>
</dbReference>
<dbReference type="InterPro" id="IPR029058">
    <property type="entry name" value="AB_hydrolase_fold"/>
</dbReference>